<evidence type="ECO:0000259" key="2">
    <source>
        <dbReference type="Pfam" id="PF00823"/>
    </source>
</evidence>
<dbReference type="GO" id="GO:0052572">
    <property type="term" value="P:response to host immune response"/>
    <property type="evidence" value="ECO:0007669"/>
    <property type="project" value="TreeGrafter"/>
</dbReference>
<evidence type="ECO:0000313" key="4">
    <source>
        <dbReference type="Proteomes" id="UP000051677"/>
    </source>
</evidence>
<proteinExistence type="inferred from homology"/>
<comment type="caution">
    <text evidence="3">The sequence shown here is derived from an EMBL/GenBank/DDBJ whole genome shotgun (WGS) entry which is preliminary data.</text>
</comment>
<comment type="similarity">
    <text evidence="1">Belongs to the mycobacterial PPE family.</text>
</comment>
<dbReference type="InterPro" id="IPR038332">
    <property type="entry name" value="PPE_sf"/>
</dbReference>
<dbReference type="SUPFAM" id="SSF140459">
    <property type="entry name" value="PE/PPE dimer-like"/>
    <property type="match status" value="1"/>
</dbReference>
<sequence length="283" mass="27688">MLAAATGWDELASELTSAATAYAAVISQLAALSWHGPVAAWMVSAVAPYLSWMTTTAAGAESAAGQARVAAAAYTAAFAATVPPPVIEANRTLLLSLIATNILGQNTPAIAATEAQYAEMWAQDAVAMYGYAGSSAAASTLTPFTSPQQITNASGLATQGAVVAQTTGGSVATDTQAALMQLTSTVPRALQNLASPLSPGSVISGLTSLSPVLSVTSSTAWIASAGLSTGEKLKGLLPVATAALAPAIAGGGGSAALGAGSAGLESFTVGCQVKGTTSGVFLP</sequence>
<protein>
    <recommendedName>
        <fullName evidence="2">PPE domain-containing protein</fullName>
    </recommendedName>
</protein>
<name>A0A0Q2R2Y1_MYCGO</name>
<dbReference type="EMBL" id="LKTM01000212">
    <property type="protein sequence ID" value="KQH78454.1"/>
    <property type="molecule type" value="Genomic_DNA"/>
</dbReference>
<dbReference type="PANTHER" id="PTHR46766:SF1">
    <property type="entry name" value="GLUTAMINE-RICH PROTEIN 2"/>
    <property type="match status" value="1"/>
</dbReference>
<dbReference type="PANTHER" id="PTHR46766">
    <property type="entry name" value="GLUTAMINE-RICH PROTEIN 2"/>
    <property type="match status" value="1"/>
</dbReference>
<dbReference type="Proteomes" id="UP000051677">
    <property type="component" value="Unassembled WGS sequence"/>
</dbReference>
<evidence type="ECO:0000313" key="3">
    <source>
        <dbReference type="EMBL" id="KQH78454.1"/>
    </source>
</evidence>
<feature type="domain" description="PPE" evidence="2">
    <location>
        <begin position="1"/>
        <end position="142"/>
    </location>
</feature>
<dbReference type="InterPro" id="IPR000030">
    <property type="entry name" value="PPE_dom"/>
</dbReference>
<dbReference type="AlphaFoldDB" id="A0A0Q2R2Y1"/>
<gene>
    <name evidence="3" type="ORF">AO501_01080</name>
</gene>
<reference evidence="3 4" key="1">
    <citation type="submission" date="2015-10" db="EMBL/GenBank/DDBJ databases">
        <title>Mycobacterium gordonae draft genome assembly.</title>
        <authorList>
            <person name="Ustinova V."/>
            <person name="Smirnova T."/>
            <person name="Blagodatskikh K."/>
            <person name="Varlamov D."/>
            <person name="Larionova E."/>
            <person name="Chernousova L."/>
        </authorList>
    </citation>
    <scope>NUCLEOTIDE SEQUENCE [LARGE SCALE GENOMIC DNA]</scope>
    <source>
        <strain evidence="3 4">CTRI 14-8773</strain>
    </source>
</reference>
<organism evidence="3 4">
    <name type="scientific">Mycobacterium gordonae</name>
    <dbReference type="NCBI Taxonomy" id="1778"/>
    <lineage>
        <taxon>Bacteria</taxon>
        <taxon>Bacillati</taxon>
        <taxon>Actinomycetota</taxon>
        <taxon>Actinomycetes</taxon>
        <taxon>Mycobacteriales</taxon>
        <taxon>Mycobacteriaceae</taxon>
        <taxon>Mycobacterium</taxon>
    </lineage>
</organism>
<accession>A0A0Q2R2Y1</accession>
<evidence type="ECO:0000256" key="1">
    <source>
        <dbReference type="ARBA" id="ARBA00010652"/>
    </source>
</evidence>
<dbReference type="Gene3D" id="1.20.1260.20">
    <property type="entry name" value="PPE superfamily"/>
    <property type="match status" value="1"/>
</dbReference>
<dbReference type="Pfam" id="PF00823">
    <property type="entry name" value="PPE"/>
    <property type="match status" value="1"/>
</dbReference>